<organism evidence="3 4">
    <name type="scientific">Bacillus cereus</name>
    <dbReference type="NCBI Taxonomy" id="1396"/>
    <lineage>
        <taxon>Bacteria</taxon>
        <taxon>Bacillati</taxon>
        <taxon>Bacillota</taxon>
        <taxon>Bacilli</taxon>
        <taxon>Bacillales</taxon>
        <taxon>Bacillaceae</taxon>
        <taxon>Bacillus</taxon>
        <taxon>Bacillus cereus group</taxon>
    </lineage>
</organism>
<comment type="caution">
    <text evidence="3">The sequence shown here is derived from an EMBL/GenBank/DDBJ whole genome shotgun (WGS) entry which is preliminary data.</text>
</comment>
<dbReference type="SUPFAM" id="SSF46955">
    <property type="entry name" value="Putative DNA-binding domain"/>
    <property type="match status" value="1"/>
</dbReference>
<dbReference type="Pfam" id="PF13411">
    <property type="entry name" value="MerR_1"/>
    <property type="match status" value="1"/>
</dbReference>
<dbReference type="EMBL" id="NVAP01000010">
    <property type="protein sequence ID" value="PFQ50357.1"/>
    <property type="molecule type" value="Genomic_DNA"/>
</dbReference>
<dbReference type="GO" id="GO:0003700">
    <property type="term" value="F:DNA-binding transcription factor activity"/>
    <property type="evidence" value="ECO:0007669"/>
    <property type="project" value="InterPro"/>
</dbReference>
<gene>
    <name evidence="3" type="ORF">COK05_04945</name>
</gene>
<keyword evidence="1" id="KW-0238">DNA-binding</keyword>
<reference evidence="3 4" key="1">
    <citation type="submission" date="2017-09" db="EMBL/GenBank/DDBJ databases">
        <title>Large-scale bioinformatics analysis of Bacillus genomes uncovers conserved roles of natural products in bacterial physiology.</title>
        <authorList>
            <consortium name="Agbiome Team Llc"/>
            <person name="Bleich R.M."/>
            <person name="Grubbs K.J."/>
            <person name="Santa Maria K.C."/>
            <person name="Allen S.E."/>
            <person name="Farag S."/>
            <person name="Shank E.A."/>
            <person name="Bowers A."/>
        </authorList>
    </citation>
    <scope>NUCLEOTIDE SEQUENCE [LARGE SCALE GENOMIC DNA]</scope>
    <source>
        <strain evidence="3 4">AFS070861</strain>
    </source>
</reference>
<dbReference type="PROSITE" id="PS50937">
    <property type="entry name" value="HTH_MERR_2"/>
    <property type="match status" value="1"/>
</dbReference>
<feature type="domain" description="HTH merR-type" evidence="2">
    <location>
        <begin position="4"/>
        <end position="73"/>
    </location>
</feature>
<accession>A0A2B2LZV6</accession>
<dbReference type="InterPro" id="IPR047057">
    <property type="entry name" value="MerR_fam"/>
</dbReference>
<dbReference type="CDD" id="cd01109">
    <property type="entry name" value="HTH_YyaN"/>
    <property type="match status" value="1"/>
</dbReference>
<dbReference type="Proteomes" id="UP000224386">
    <property type="component" value="Unassembled WGS sequence"/>
</dbReference>
<protein>
    <submittedName>
        <fullName evidence="3">MerR family transcriptional regulator</fullName>
    </submittedName>
</protein>
<evidence type="ECO:0000313" key="3">
    <source>
        <dbReference type="EMBL" id="PFQ50357.1"/>
    </source>
</evidence>
<sequence>MNDLFTISDVAKKTGLSTDTIRYYEKINLLPPAKRNENNNRQYVQLDIDRILFINHLKRTQMPLHTIQEYMKFSRAKNDEACKAILKEHQNQITIQLTNLQATLDIINYKITHFDRIKTGKVNKGTEMELHNEQK</sequence>
<dbReference type="InterPro" id="IPR009061">
    <property type="entry name" value="DNA-bd_dom_put_sf"/>
</dbReference>
<name>A0A2B2LZV6_BACCE</name>
<dbReference type="PROSITE" id="PS00552">
    <property type="entry name" value="HTH_MERR_1"/>
    <property type="match status" value="1"/>
</dbReference>
<dbReference type="InterPro" id="IPR000551">
    <property type="entry name" value="MerR-type_HTH_dom"/>
</dbReference>
<dbReference type="GO" id="GO:0003677">
    <property type="term" value="F:DNA binding"/>
    <property type="evidence" value="ECO:0007669"/>
    <property type="project" value="UniProtKB-KW"/>
</dbReference>
<evidence type="ECO:0000256" key="1">
    <source>
        <dbReference type="ARBA" id="ARBA00023125"/>
    </source>
</evidence>
<dbReference type="AlphaFoldDB" id="A0A2B2LZV6"/>
<dbReference type="SMART" id="SM00422">
    <property type="entry name" value="HTH_MERR"/>
    <property type="match status" value="1"/>
</dbReference>
<dbReference type="RefSeq" id="WP_098611692.1">
    <property type="nucleotide sequence ID" value="NZ_NVAP01000010.1"/>
</dbReference>
<evidence type="ECO:0000313" key="4">
    <source>
        <dbReference type="Proteomes" id="UP000224386"/>
    </source>
</evidence>
<proteinExistence type="predicted"/>
<evidence type="ECO:0000259" key="2">
    <source>
        <dbReference type="PROSITE" id="PS50937"/>
    </source>
</evidence>
<dbReference type="PANTHER" id="PTHR30204:SF98">
    <property type="entry name" value="HTH-TYPE TRANSCRIPTIONAL REGULATOR ADHR"/>
    <property type="match status" value="1"/>
</dbReference>
<dbReference type="PANTHER" id="PTHR30204">
    <property type="entry name" value="REDOX-CYCLING DRUG-SENSING TRANSCRIPTIONAL ACTIVATOR SOXR"/>
    <property type="match status" value="1"/>
</dbReference>
<dbReference type="PRINTS" id="PR00040">
    <property type="entry name" value="HTHMERR"/>
</dbReference>
<dbReference type="Gene3D" id="1.10.1660.10">
    <property type="match status" value="1"/>
</dbReference>